<protein>
    <submittedName>
        <fullName evidence="1">Uncharacterized protein</fullName>
    </submittedName>
</protein>
<proteinExistence type="predicted"/>
<organism evidence="1 2">
    <name type="scientific">Caldicellulosiruptor naganoensis</name>
    <dbReference type="NCBI Taxonomy" id="29324"/>
    <lineage>
        <taxon>Bacteria</taxon>
        <taxon>Bacillati</taxon>
        <taxon>Bacillota</taxon>
        <taxon>Bacillota incertae sedis</taxon>
        <taxon>Caldicellulosiruptorales</taxon>
        <taxon>Caldicellulosiruptoraceae</taxon>
        <taxon>Caldicellulosiruptor</taxon>
    </lineage>
</organism>
<gene>
    <name evidence="1" type="ORF">OTJ99_002106</name>
</gene>
<keyword evidence="2" id="KW-1185">Reference proteome</keyword>
<sequence>MKKLNLGDDFAMHLPEVFKYRGREVYKIKNNLIHYGRPNDRFVAVLVVLGTEEYRGYKISSPLSVELQINNPKLTVKERVVKKGEAENLYKALELAHVWLTQANGE</sequence>
<evidence type="ECO:0000313" key="1">
    <source>
        <dbReference type="EMBL" id="WAM31264.1"/>
    </source>
</evidence>
<reference evidence="1" key="1">
    <citation type="submission" date="2022-12" db="EMBL/GenBank/DDBJ databases">
        <authorList>
            <person name="Bing R.G."/>
            <person name="Willard D.J."/>
            <person name="Manesh M.J.H."/>
            <person name="Laemthong T."/>
            <person name="Crosby J.R."/>
            <person name="Kelly R.M."/>
        </authorList>
    </citation>
    <scope>NUCLEOTIDE SEQUENCE</scope>
    <source>
        <strain evidence="1">DSM 8991</strain>
    </source>
</reference>
<dbReference type="EMBL" id="CP113864">
    <property type="protein sequence ID" value="WAM31264.1"/>
    <property type="molecule type" value="Genomic_DNA"/>
</dbReference>
<dbReference type="RefSeq" id="WP_235374979.1">
    <property type="nucleotide sequence ID" value="NZ_CP113864.1"/>
</dbReference>
<dbReference type="Proteomes" id="UP001164745">
    <property type="component" value="Chromosome"/>
</dbReference>
<name>A0ABY7BEL0_9FIRM</name>
<evidence type="ECO:0000313" key="2">
    <source>
        <dbReference type="Proteomes" id="UP001164745"/>
    </source>
</evidence>
<accession>A0ABY7BEL0</accession>